<accession>A0A9P3YSN4</accession>
<dbReference type="Gene3D" id="3.30.420.280">
    <property type="match status" value="1"/>
</dbReference>
<evidence type="ECO:0000313" key="1">
    <source>
        <dbReference type="EMBL" id="HBH2622027.1"/>
    </source>
</evidence>
<dbReference type="InterPro" id="IPR027417">
    <property type="entry name" value="P-loop_NTPase"/>
</dbReference>
<dbReference type="InterPro" id="IPR006437">
    <property type="entry name" value="Phage_terminase_lsu"/>
</dbReference>
<dbReference type="NCBIfam" id="TIGR01547">
    <property type="entry name" value="phage_term_2"/>
    <property type="match status" value="1"/>
</dbReference>
<evidence type="ECO:0000313" key="2">
    <source>
        <dbReference type="Proteomes" id="UP000879542"/>
    </source>
</evidence>
<gene>
    <name evidence="1" type="ORF">KRQ00_003847</name>
</gene>
<reference evidence="1" key="2">
    <citation type="submission" date="2021-06" db="EMBL/GenBank/DDBJ databases">
        <authorList>
            <consortium name="NCBI Pathogen Detection Project"/>
        </authorList>
    </citation>
    <scope>NUCLEOTIDE SEQUENCE</scope>
    <source>
        <strain evidence="1">Clostridioides</strain>
    </source>
</reference>
<comment type="caution">
    <text evidence="1">The sequence shown here is derived from an EMBL/GenBank/DDBJ whole genome shotgun (WGS) entry which is preliminary data.</text>
</comment>
<dbReference type="AlphaFoldDB" id="A0A9P3YSN4"/>
<organism evidence="1 2">
    <name type="scientific">Clostridioides difficile</name>
    <name type="common">Peptoclostridium difficile</name>
    <dbReference type="NCBI Taxonomy" id="1496"/>
    <lineage>
        <taxon>Bacteria</taxon>
        <taxon>Bacillati</taxon>
        <taxon>Bacillota</taxon>
        <taxon>Clostridia</taxon>
        <taxon>Peptostreptococcales</taxon>
        <taxon>Peptostreptococcaceae</taxon>
        <taxon>Clostridioides</taxon>
    </lineage>
</organism>
<proteinExistence type="predicted"/>
<name>A0A9P3YSN4_CLODI</name>
<dbReference type="Gene3D" id="3.40.50.300">
    <property type="entry name" value="P-loop containing nucleotide triphosphate hydrolases"/>
    <property type="match status" value="1"/>
</dbReference>
<dbReference type="Pfam" id="PF03237">
    <property type="entry name" value="Terminase_6N"/>
    <property type="match status" value="1"/>
</dbReference>
<dbReference type="Proteomes" id="UP000879542">
    <property type="component" value="Unassembled WGS sequence"/>
</dbReference>
<dbReference type="RefSeq" id="WP_018112738.1">
    <property type="nucleotide sequence ID" value="NZ_AP025558.1"/>
</dbReference>
<dbReference type="GeneID" id="66355724"/>
<dbReference type="EMBL" id="DAEQIJ010000034">
    <property type="protein sequence ID" value="HBH2622027.1"/>
    <property type="molecule type" value="Genomic_DNA"/>
</dbReference>
<sequence length="409" mass="47054">MIDELYHSKQLEVLNFALNNDYFMLINYGAKRTGKTIIDNDLFLLELRRVRKIANELGIKLPQYILAGADLGALQRNVLSELTNKYDIEFKFDKHNRFVLFGVQVCCFGHSKTNDLGRIRGMTSFGAYINEGTVANEEVFNEIKSRCSGEGARILVDTNPDQPEHWLKTNFVDKTDGKVIQSFHYKLDDNIFLSERYRANIKKSTPSGVFYDRDINGLWVSADGLVYQDFNKDIHYISKDKLNDINFVRYFAGVDWGYEHFGAIVVIGEDDKGNLYLLEEHSAQHKEIDYWIDKAKSIKEKYGNIKFYCDSARPEHLAAFKRNGIKAFNANKAVLSGVEAVAKRIKTNTLFVVHENVNLFRKEIFMYAWNKNTGEPIKKWDDVLDALRYAIYTDSLGTGIKVLTPNGRR</sequence>
<protein>
    <submittedName>
        <fullName evidence="1">PBSX family phage terminase large subunit</fullName>
    </submittedName>
</protein>
<reference evidence="1" key="1">
    <citation type="journal article" date="2018" name="Genome Biol.">
        <title>SKESA: strategic k-mer extension for scrupulous assemblies.</title>
        <authorList>
            <person name="Souvorov A."/>
            <person name="Agarwala R."/>
            <person name="Lipman D.J."/>
        </authorList>
    </citation>
    <scope>NUCLEOTIDE SEQUENCE</scope>
    <source>
        <strain evidence="1">Clostridioides</strain>
    </source>
</reference>